<reference evidence="3 4" key="2">
    <citation type="submission" date="2018-11" db="EMBL/GenBank/DDBJ databases">
        <authorList>
            <consortium name="Pathogen Informatics"/>
        </authorList>
    </citation>
    <scope>NUCLEOTIDE SEQUENCE [LARGE SCALE GENOMIC DNA]</scope>
</reference>
<keyword evidence="2" id="KW-0472">Membrane</keyword>
<evidence type="ECO:0000256" key="2">
    <source>
        <dbReference type="SAM" id="Phobius"/>
    </source>
</evidence>
<reference evidence="5" key="1">
    <citation type="submission" date="2017-02" db="UniProtKB">
        <authorList>
            <consortium name="WormBaseParasite"/>
        </authorList>
    </citation>
    <scope>IDENTIFICATION</scope>
</reference>
<evidence type="ECO:0000313" key="4">
    <source>
        <dbReference type="Proteomes" id="UP000267096"/>
    </source>
</evidence>
<keyword evidence="2" id="KW-0812">Transmembrane</keyword>
<evidence type="ECO:0000313" key="5">
    <source>
        <dbReference type="WBParaSite" id="ASIM_0000169001-mRNA-1"/>
    </source>
</evidence>
<dbReference type="OrthoDB" id="5865971at2759"/>
<evidence type="ECO:0000313" key="3">
    <source>
        <dbReference type="EMBL" id="VDK18890.1"/>
    </source>
</evidence>
<name>A0A0M3J2D2_ANISI</name>
<keyword evidence="4" id="KW-1185">Reference proteome</keyword>
<sequence length="184" mass="19828">SNKSSISTRRSSSSTASSSSDTATHQPSRISKDFPTPGNILHYVARLNHNNTTPNGNSSDRTHSNDDLEGSGELESPPELPLASKLVQTQSERKRRNPRAEDDGINIVDVDVSTPQLNIVDEQLDFPDISTPPSTSPIGTHRQPVCVPLAGVWALSGVSVVSVIAAIGAVYHVRLSRRKLLPLY</sequence>
<accession>A0A0M3J2D2</accession>
<evidence type="ECO:0000256" key="1">
    <source>
        <dbReference type="SAM" id="MobiDB-lite"/>
    </source>
</evidence>
<proteinExistence type="predicted"/>
<dbReference type="WBParaSite" id="ASIM_0000169001-mRNA-1">
    <property type="protein sequence ID" value="ASIM_0000169001-mRNA-1"/>
    <property type="gene ID" value="ASIM_0000169001"/>
</dbReference>
<protein>
    <submittedName>
        <fullName evidence="5">ZP domain-containing protein</fullName>
    </submittedName>
</protein>
<feature type="region of interest" description="Disordered" evidence="1">
    <location>
        <begin position="1"/>
        <end position="102"/>
    </location>
</feature>
<keyword evidence="2" id="KW-1133">Transmembrane helix</keyword>
<feature type="transmembrane region" description="Helical" evidence="2">
    <location>
        <begin position="150"/>
        <end position="171"/>
    </location>
</feature>
<feature type="compositionally biased region" description="Low complexity" evidence="1">
    <location>
        <begin position="1"/>
        <end position="24"/>
    </location>
</feature>
<feature type="compositionally biased region" description="Polar residues" evidence="1">
    <location>
        <begin position="48"/>
        <end position="59"/>
    </location>
</feature>
<organism evidence="5">
    <name type="scientific">Anisakis simplex</name>
    <name type="common">Herring worm</name>
    <dbReference type="NCBI Taxonomy" id="6269"/>
    <lineage>
        <taxon>Eukaryota</taxon>
        <taxon>Metazoa</taxon>
        <taxon>Ecdysozoa</taxon>
        <taxon>Nematoda</taxon>
        <taxon>Chromadorea</taxon>
        <taxon>Rhabditida</taxon>
        <taxon>Spirurina</taxon>
        <taxon>Ascaridomorpha</taxon>
        <taxon>Ascaridoidea</taxon>
        <taxon>Anisakidae</taxon>
        <taxon>Anisakis</taxon>
        <taxon>Anisakis simplex complex</taxon>
    </lineage>
</organism>
<dbReference type="EMBL" id="UYRR01001714">
    <property type="protein sequence ID" value="VDK18890.1"/>
    <property type="molecule type" value="Genomic_DNA"/>
</dbReference>
<gene>
    <name evidence="3" type="ORF">ASIM_LOCUS1565</name>
</gene>
<dbReference type="AlphaFoldDB" id="A0A0M3J2D2"/>
<dbReference type="Proteomes" id="UP000267096">
    <property type="component" value="Unassembled WGS sequence"/>
</dbReference>